<feature type="signal peptide" evidence="5">
    <location>
        <begin position="1"/>
        <end position="22"/>
    </location>
</feature>
<keyword evidence="4" id="KW-0029">Amino-acid transport</keyword>
<proteinExistence type="inferred from homology"/>
<dbReference type="Pfam" id="PF13458">
    <property type="entry name" value="Peripla_BP_6"/>
    <property type="match status" value="1"/>
</dbReference>
<dbReference type="InterPro" id="IPR028082">
    <property type="entry name" value="Peripla_BP_I"/>
</dbReference>
<keyword evidence="2" id="KW-0813">Transport</keyword>
<dbReference type="Proteomes" id="UP000179243">
    <property type="component" value="Unassembled WGS sequence"/>
</dbReference>
<dbReference type="SUPFAM" id="SSF53822">
    <property type="entry name" value="Periplasmic binding protein-like I"/>
    <property type="match status" value="1"/>
</dbReference>
<dbReference type="PANTHER" id="PTHR30483:SF38">
    <property type="entry name" value="BLR7848 PROTEIN"/>
    <property type="match status" value="1"/>
</dbReference>
<evidence type="ECO:0000256" key="2">
    <source>
        <dbReference type="ARBA" id="ARBA00022448"/>
    </source>
</evidence>
<dbReference type="PROSITE" id="PS51257">
    <property type="entry name" value="PROKAR_LIPOPROTEIN"/>
    <property type="match status" value="1"/>
</dbReference>
<dbReference type="EMBL" id="MFYX01000120">
    <property type="protein sequence ID" value="OGK01737.1"/>
    <property type="molecule type" value="Genomic_DNA"/>
</dbReference>
<dbReference type="CDD" id="cd06333">
    <property type="entry name" value="PBP1_ABC_RPA1789-like"/>
    <property type="match status" value="1"/>
</dbReference>
<evidence type="ECO:0000256" key="5">
    <source>
        <dbReference type="SAM" id="SignalP"/>
    </source>
</evidence>
<evidence type="ECO:0000256" key="1">
    <source>
        <dbReference type="ARBA" id="ARBA00010062"/>
    </source>
</evidence>
<keyword evidence="3 5" id="KW-0732">Signal</keyword>
<evidence type="ECO:0000313" key="8">
    <source>
        <dbReference type="Proteomes" id="UP000179243"/>
    </source>
</evidence>
<name>A0A1F7F5C9_UNCRA</name>
<feature type="chain" id="PRO_5009528409" evidence="5">
    <location>
        <begin position="23"/>
        <end position="386"/>
    </location>
</feature>
<gene>
    <name evidence="7" type="ORF">A2519_22975</name>
</gene>
<dbReference type="InterPro" id="IPR051010">
    <property type="entry name" value="BCAA_transport"/>
</dbReference>
<protein>
    <submittedName>
        <fullName evidence="7">Branched-chain amino acid ABC transporter substrate-binding protein</fullName>
    </submittedName>
</protein>
<comment type="caution">
    <text evidence="7">The sequence shown here is derived from an EMBL/GenBank/DDBJ whole genome shotgun (WGS) entry which is preliminary data.</text>
</comment>
<accession>A0A1F7F5C9</accession>
<dbReference type="PANTHER" id="PTHR30483">
    <property type="entry name" value="LEUCINE-SPECIFIC-BINDING PROTEIN"/>
    <property type="match status" value="1"/>
</dbReference>
<dbReference type="InterPro" id="IPR028081">
    <property type="entry name" value="Leu-bd"/>
</dbReference>
<evidence type="ECO:0000259" key="6">
    <source>
        <dbReference type="Pfam" id="PF13458"/>
    </source>
</evidence>
<evidence type="ECO:0000256" key="4">
    <source>
        <dbReference type="ARBA" id="ARBA00022970"/>
    </source>
</evidence>
<dbReference type="GO" id="GO:0006865">
    <property type="term" value="P:amino acid transport"/>
    <property type="evidence" value="ECO:0007669"/>
    <property type="project" value="UniProtKB-KW"/>
</dbReference>
<feature type="domain" description="Leucine-binding protein" evidence="6">
    <location>
        <begin position="32"/>
        <end position="363"/>
    </location>
</feature>
<dbReference type="AlphaFoldDB" id="A0A1F7F5C9"/>
<comment type="similarity">
    <text evidence="1">Belongs to the leucine-binding protein family.</text>
</comment>
<evidence type="ECO:0000256" key="3">
    <source>
        <dbReference type="ARBA" id="ARBA00022729"/>
    </source>
</evidence>
<evidence type="ECO:0000313" key="7">
    <source>
        <dbReference type="EMBL" id="OGK01737.1"/>
    </source>
</evidence>
<reference evidence="7 8" key="1">
    <citation type="journal article" date="2016" name="Nat. Commun.">
        <title>Thousands of microbial genomes shed light on interconnected biogeochemical processes in an aquifer system.</title>
        <authorList>
            <person name="Anantharaman K."/>
            <person name="Brown C.T."/>
            <person name="Hug L.A."/>
            <person name="Sharon I."/>
            <person name="Castelle C.J."/>
            <person name="Probst A.J."/>
            <person name="Thomas B.C."/>
            <person name="Singh A."/>
            <person name="Wilkins M.J."/>
            <person name="Karaoz U."/>
            <person name="Brodie E.L."/>
            <person name="Williams K.H."/>
            <person name="Hubbard S.S."/>
            <person name="Banfield J.F."/>
        </authorList>
    </citation>
    <scope>NUCLEOTIDE SEQUENCE [LARGE SCALE GENOMIC DNA]</scope>
</reference>
<organism evidence="7 8">
    <name type="scientific">Candidatus Raymondbacteria bacterium RIFOXYD12_FULL_49_13</name>
    <dbReference type="NCBI Taxonomy" id="1817890"/>
    <lineage>
        <taxon>Bacteria</taxon>
        <taxon>Raymondiibacteriota</taxon>
    </lineage>
</organism>
<sequence>MKIFKILGVTLLSMGMAISLSCAKKPAPQQVVKIGALFSVTGPASFLGAPEAKTVQMLVDQINMAGGVKGAKLEAVIKDTKGDPENAISFAKQLIEEEKVFAIIGPSTSGETMKIKNLCEEAKVLLVSCAAAEVIVNPLAKYVFKVPQKDSQAAIKIFETMKKMGISKIGVVSSNTGFGNAGKEQLEKLAPENSITILISEVYDKTATDLTGVLAKLKSKKVQAVVNWSIEPAQAIVAKNMKQLKMGVPLFQSHGFGNIRYVKEAGEAGEGIIFPCGRLLVADLLPADHPQKSVLTKYKTDYEAKYQEDVSTFGGHAYDALMVLVKSMETAGLDKEQVRMALENLKGFAGTGGVFNFSADDHNGLGLDAFEMLTVKDGKFALLEQK</sequence>
<dbReference type="PRINTS" id="PR00337">
    <property type="entry name" value="LEUILEVALBP"/>
</dbReference>
<dbReference type="Gene3D" id="3.40.50.2300">
    <property type="match status" value="2"/>
</dbReference>
<dbReference type="InterPro" id="IPR000709">
    <property type="entry name" value="Leu_Ile_Val-bd"/>
</dbReference>